<dbReference type="Proteomes" id="UP000439903">
    <property type="component" value="Unassembled WGS sequence"/>
</dbReference>
<sequence>MERTNRNLDASFFLKSNDSNKYHERYSQLQIVKREDLVPLYKILPKPVQNDIEEMISDRYHIIMTGIATIKRENQTYVNIRFAQPNQDSEDEMFGNLIDNGQKYINNQNTVGTKIFWIMLAKRHGSFSKHTRYIKIIHGKETFSGQLPLKHSISTLNEFPDSFIFVTCLDSEDLSENQVIRGIEHHSKTSLILNISQYNEENIQLDNVIMRWYMISTNHKDYVTTDVGTELLNWSVLGEVLTAKIVEPINEAPKNTNNINMIDLFEEAIRKDNINYFNYNEFSNFERINDGGFSIVTKS</sequence>
<protein>
    <submittedName>
        <fullName evidence="1">Uncharacterized protein</fullName>
    </submittedName>
</protein>
<keyword evidence="2" id="KW-1185">Reference proteome</keyword>
<gene>
    <name evidence="1" type="ORF">F8M41_007265</name>
</gene>
<evidence type="ECO:0000313" key="2">
    <source>
        <dbReference type="Proteomes" id="UP000439903"/>
    </source>
</evidence>
<accession>A0A8H3X5A3</accession>
<name>A0A8H3X5A3_GIGMA</name>
<organism evidence="1 2">
    <name type="scientific">Gigaspora margarita</name>
    <dbReference type="NCBI Taxonomy" id="4874"/>
    <lineage>
        <taxon>Eukaryota</taxon>
        <taxon>Fungi</taxon>
        <taxon>Fungi incertae sedis</taxon>
        <taxon>Mucoromycota</taxon>
        <taxon>Glomeromycotina</taxon>
        <taxon>Glomeromycetes</taxon>
        <taxon>Diversisporales</taxon>
        <taxon>Gigasporaceae</taxon>
        <taxon>Gigaspora</taxon>
    </lineage>
</organism>
<comment type="caution">
    <text evidence="1">The sequence shown here is derived from an EMBL/GenBank/DDBJ whole genome shotgun (WGS) entry which is preliminary data.</text>
</comment>
<dbReference type="AlphaFoldDB" id="A0A8H3X5A3"/>
<reference evidence="1 2" key="1">
    <citation type="journal article" date="2019" name="Environ. Microbiol.">
        <title>At the nexus of three kingdoms: the genome of the mycorrhizal fungus Gigaspora margarita provides insights into plant, endobacterial and fungal interactions.</title>
        <authorList>
            <person name="Venice F."/>
            <person name="Ghignone S."/>
            <person name="Salvioli di Fossalunga A."/>
            <person name="Amselem J."/>
            <person name="Novero M."/>
            <person name="Xianan X."/>
            <person name="Sedzielewska Toro K."/>
            <person name="Morin E."/>
            <person name="Lipzen A."/>
            <person name="Grigoriev I.V."/>
            <person name="Henrissat B."/>
            <person name="Martin F.M."/>
            <person name="Bonfante P."/>
        </authorList>
    </citation>
    <scope>NUCLEOTIDE SEQUENCE [LARGE SCALE GENOMIC DNA]</scope>
    <source>
        <strain evidence="1 2">BEG34</strain>
    </source>
</reference>
<dbReference type="OrthoDB" id="2399193at2759"/>
<proteinExistence type="predicted"/>
<dbReference type="EMBL" id="WTPW01001728">
    <property type="protein sequence ID" value="KAF0418298.1"/>
    <property type="molecule type" value="Genomic_DNA"/>
</dbReference>
<evidence type="ECO:0000313" key="1">
    <source>
        <dbReference type="EMBL" id="KAF0418298.1"/>
    </source>
</evidence>